<dbReference type="RefSeq" id="WP_191615034.1">
    <property type="nucleotide sequence ID" value="NZ_JACYFG010000002.1"/>
</dbReference>
<dbReference type="InterPro" id="IPR028994">
    <property type="entry name" value="Integrin_alpha_N"/>
</dbReference>
<evidence type="ECO:0000313" key="4">
    <source>
        <dbReference type="EMBL" id="MBD5777902.1"/>
    </source>
</evidence>
<dbReference type="Pfam" id="PF13517">
    <property type="entry name" value="FG-GAP_3"/>
    <property type="match status" value="1"/>
</dbReference>
<feature type="domain" description="ASPIC/UnbV" evidence="3">
    <location>
        <begin position="571"/>
        <end position="645"/>
    </location>
</feature>
<dbReference type="Proteomes" id="UP000622317">
    <property type="component" value="Unassembled WGS sequence"/>
</dbReference>
<keyword evidence="5" id="KW-1185">Reference proteome</keyword>
<dbReference type="InterPro" id="IPR011519">
    <property type="entry name" value="UnbV_ASPIC"/>
</dbReference>
<dbReference type="PANTHER" id="PTHR46580:SF4">
    <property type="entry name" value="ATP_GTP-BINDING PROTEIN"/>
    <property type="match status" value="1"/>
</dbReference>
<dbReference type="AlphaFoldDB" id="A0A927F3T8"/>
<feature type="signal peptide" evidence="2">
    <location>
        <begin position="1"/>
        <end position="24"/>
    </location>
</feature>
<sequence>MPQPLPNPAGAVLCLLALATFSHAKPSNTWIRATAEAGLDGIQSSRLKFVDLNDDRRPDAVILPSSPTATPRVFINAPKDPSLGFKYIEKSDTFLPSLNKADILAFADLNNDGKQDAIIGRNLDIYQENFVPPATGPAYSSWLPGKGDGSFGPAQRISNATIATTCAIAVGDVNEDGLPDLFIGNWYERYFSGYEAYANDLLLQYPSTQDKLAFARWPLPNETVPTDFTTDLGGRPTYGTAFVRLDNGLPSLVELNYGRRWNRLYKMDTRSPLRLLKNYPATPFVNKDPAATAAHLVRHLKGRDIAAEAGVDGDAIRHGRHQKWPEELARDKPRSLRPDEPPFRANGNTFDIAVGDIDNDGDFDLFFSTIYHAWAGTSSDLSRFLVNQLQETGKLRFQESKHLSVDRLPRPPAAGEKWQYHHVRQNQGDIFAELADLNQDGRLDLILCSSDYADEPPYEERLRLFIQQDDGSFADQTASYGIDHIGAGMPSLADVDLDGDLDLLVGQSFNRLPTGKRQAASVASGALPANHTPDASPELRASLFLNPASESSQSILVSLEGDPGQSIARDAFGAIVRLTADLDNDPSTPEVTQIRQLMGPAGHAGKQHQFILHFGLGQASHASSIEIVWPNPERKITTAENLPAGYHHFSAL</sequence>
<feature type="chain" id="PRO_5037389332" evidence="2">
    <location>
        <begin position="25"/>
        <end position="652"/>
    </location>
</feature>
<proteinExistence type="predicted"/>
<dbReference type="InterPro" id="IPR013517">
    <property type="entry name" value="FG-GAP"/>
</dbReference>
<dbReference type="EMBL" id="JACYFG010000002">
    <property type="protein sequence ID" value="MBD5777902.1"/>
    <property type="molecule type" value="Genomic_DNA"/>
</dbReference>
<reference evidence="4" key="1">
    <citation type="submission" date="2020-09" db="EMBL/GenBank/DDBJ databases">
        <title>Pelagicoccus enzymogenes sp. nov. with an EPS production, isolated from marine sediment.</title>
        <authorList>
            <person name="Feng X."/>
        </authorList>
    </citation>
    <scope>NUCLEOTIDE SEQUENCE</scope>
    <source>
        <strain evidence="4">NFK12</strain>
    </source>
</reference>
<accession>A0A927F3T8</accession>
<dbReference type="Pfam" id="PF07593">
    <property type="entry name" value="UnbV_ASPIC"/>
    <property type="match status" value="1"/>
</dbReference>
<dbReference type="SUPFAM" id="SSF69318">
    <property type="entry name" value="Integrin alpha N-terminal domain"/>
    <property type="match status" value="2"/>
</dbReference>
<keyword evidence="1 2" id="KW-0732">Signal</keyword>
<dbReference type="PANTHER" id="PTHR46580">
    <property type="entry name" value="SENSOR KINASE-RELATED"/>
    <property type="match status" value="1"/>
</dbReference>
<evidence type="ECO:0000256" key="2">
    <source>
        <dbReference type="SAM" id="SignalP"/>
    </source>
</evidence>
<evidence type="ECO:0000259" key="3">
    <source>
        <dbReference type="Pfam" id="PF07593"/>
    </source>
</evidence>
<organism evidence="4 5">
    <name type="scientific">Pelagicoccus enzymogenes</name>
    <dbReference type="NCBI Taxonomy" id="2773457"/>
    <lineage>
        <taxon>Bacteria</taxon>
        <taxon>Pseudomonadati</taxon>
        <taxon>Verrucomicrobiota</taxon>
        <taxon>Opitutia</taxon>
        <taxon>Puniceicoccales</taxon>
        <taxon>Pelagicoccaceae</taxon>
        <taxon>Pelagicoccus</taxon>
    </lineage>
</organism>
<dbReference type="Gene3D" id="2.130.10.130">
    <property type="entry name" value="Integrin alpha, N-terminal"/>
    <property type="match status" value="2"/>
</dbReference>
<evidence type="ECO:0000313" key="5">
    <source>
        <dbReference type="Proteomes" id="UP000622317"/>
    </source>
</evidence>
<name>A0A927F3T8_9BACT</name>
<comment type="caution">
    <text evidence="4">The sequence shown here is derived from an EMBL/GenBank/DDBJ whole genome shotgun (WGS) entry which is preliminary data.</text>
</comment>
<evidence type="ECO:0000256" key="1">
    <source>
        <dbReference type="ARBA" id="ARBA00022729"/>
    </source>
</evidence>
<gene>
    <name evidence="4" type="ORF">IEN85_00145</name>
</gene>
<protein>
    <submittedName>
        <fullName evidence="4">CRTAC1 family protein</fullName>
    </submittedName>
</protein>